<evidence type="ECO:0000256" key="7">
    <source>
        <dbReference type="RuleBase" id="RU363032"/>
    </source>
</evidence>
<organism evidence="9 10">
    <name type="scientific">Mycolicibacterium tokaiense</name>
    <dbReference type="NCBI Taxonomy" id="39695"/>
    <lineage>
        <taxon>Bacteria</taxon>
        <taxon>Bacillati</taxon>
        <taxon>Actinomycetota</taxon>
        <taxon>Actinomycetes</taxon>
        <taxon>Mycobacteriales</taxon>
        <taxon>Mycobacteriaceae</taxon>
        <taxon>Mycolicibacterium</taxon>
    </lineage>
</organism>
<dbReference type="AlphaFoldDB" id="A0A378TRH2"/>
<feature type="transmembrane region" description="Helical" evidence="7">
    <location>
        <begin position="215"/>
        <end position="238"/>
    </location>
</feature>
<dbReference type="CDD" id="cd06261">
    <property type="entry name" value="TM_PBP2"/>
    <property type="match status" value="1"/>
</dbReference>
<evidence type="ECO:0000313" key="10">
    <source>
        <dbReference type="Proteomes" id="UP000254978"/>
    </source>
</evidence>
<evidence type="ECO:0000256" key="4">
    <source>
        <dbReference type="ARBA" id="ARBA00022692"/>
    </source>
</evidence>
<evidence type="ECO:0000256" key="3">
    <source>
        <dbReference type="ARBA" id="ARBA00022475"/>
    </source>
</evidence>
<evidence type="ECO:0000313" key="9">
    <source>
        <dbReference type="EMBL" id="STZ62463.1"/>
    </source>
</evidence>
<comment type="similarity">
    <text evidence="7">Belongs to the binding-protein-dependent transport system permease family.</text>
</comment>
<keyword evidence="10" id="KW-1185">Reference proteome</keyword>
<evidence type="ECO:0000256" key="5">
    <source>
        <dbReference type="ARBA" id="ARBA00022989"/>
    </source>
</evidence>
<dbReference type="InterPro" id="IPR035906">
    <property type="entry name" value="MetI-like_sf"/>
</dbReference>
<dbReference type="PROSITE" id="PS50928">
    <property type="entry name" value="ABC_TM1"/>
    <property type="match status" value="1"/>
</dbReference>
<reference evidence="9 10" key="1">
    <citation type="submission" date="2018-06" db="EMBL/GenBank/DDBJ databases">
        <authorList>
            <consortium name="Pathogen Informatics"/>
            <person name="Doyle S."/>
        </authorList>
    </citation>
    <scope>NUCLEOTIDE SEQUENCE [LARGE SCALE GENOMIC DNA]</scope>
    <source>
        <strain evidence="9 10">NCTC10821</strain>
    </source>
</reference>
<feature type="transmembrane region" description="Helical" evidence="7">
    <location>
        <begin position="98"/>
        <end position="125"/>
    </location>
</feature>
<protein>
    <submittedName>
        <fullName evidence="9">Binding-protein-dependent transport systems inner membrane component</fullName>
    </submittedName>
</protein>
<sequence>MAVITDATLPAPAAATGRPRRALAMPTSRAMLANWAGFSLLFVVTLVAVAVPVLAPHDPLVPAGMPLQPPGSQGFLLGTDNIGRDLLSRVLYGVRSSWFAALVVVAIGLAIGGLVGLVAGAAGGWVDTALMRITDAFLSLPAPVLAIAVVAALGPGFVHTLIAVSIVWWPFYARLVRGEVARLAARPHVEAARLAGVGRLRLLFRHLMPGAVPNALVAASLDIGTLILTLAALSFLGLGQSAPAPELGADAARNLSYFLQQWWIPVMPGLGVLVLALIGNIAGDSLRNLMKTV</sequence>
<name>A0A378TRH2_9MYCO</name>
<evidence type="ECO:0000256" key="1">
    <source>
        <dbReference type="ARBA" id="ARBA00004651"/>
    </source>
</evidence>
<evidence type="ECO:0000256" key="6">
    <source>
        <dbReference type="ARBA" id="ARBA00023136"/>
    </source>
</evidence>
<keyword evidence="5 7" id="KW-1133">Transmembrane helix</keyword>
<keyword evidence="4 7" id="KW-0812">Transmembrane</keyword>
<accession>A0A378TRH2</accession>
<gene>
    <name evidence="9" type="primary">ddpC_3</name>
    <name evidence="9" type="ORF">NCTC10821_06032</name>
</gene>
<feature type="transmembrane region" description="Helical" evidence="7">
    <location>
        <begin position="262"/>
        <end position="282"/>
    </location>
</feature>
<feature type="domain" description="ABC transmembrane type-1" evidence="8">
    <location>
        <begin position="94"/>
        <end position="283"/>
    </location>
</feature>
<evidence type="ECO:0000259" key="8">
    <source>
        <dbReference type="PROSITE" id="PS50928"/>
    </source>
</evidence>
<dbReference type="RefSeq" id="WP_115281158.1">
    <property type="nucleotide sequence ID" value="NZ_AP022600.1"/>
</dbReference>
<feature type="transmembrane region" description="Helical" evidence="7">
    <location>
        <begin position="145"/>
        <end position="169"/>
    </location>
</feature>
<dbReference type="EMBL" id="UGQT01000001">
    <property type="protein sequence ID" value="STZ62463.1"/>
    <property type="molecule type" value="Genomic_DNA"/>
</dbReference>
<comment type="subcellular location">
    <subcellularLocation>
        <location evidence="1 7">Cell membrane</location>
        <topology evidence="1 7">Multi-pass membrane protein</topology>
    </subcellularLocation>
</comment>
<keyword evidence="6 7" id="KW-0472">Membrane</keyword>
<evidence type="ECO:0000256" key="2">
    <source>
        <dbReference type="ARBA" id="ARBA00022448"/>
    </source>
</evidence>
<dbReference type="GO" id="GO:0005886">
    <property type="term" value="C:plasma membrane"/>
    <property type="evidence" value="ECO:0007669"/>
    <property type="project" value="UniProtKB-SubCell"/>
</dbReference>
<dbReference type="Gene3D" id="1.10.3720.10">
    <property type="entry name" value="MetI-like"/>
    <property type="match status" value="1"/>
</dbReference>
<proteinExistence type="inferred from homology"/>
<dbReference type="PANTHER" id="PTHR43386:SF1">
    <property type="entry name" value="D,D-DIPEPTIDE TRANSPORT SYSTEM PERMEASE PROTEIN DDPC-RELATED"/>
    <property type="match status" value="1"/>
</dbReference>
<keyword evidence="2 7" id="KW-0813">Transport</keyword>
<dbReference type="OrthoDB" id="9812701at2"/>
<keyword evidence="3" id="KW-1003">Cell membrane</keyword>
<feature type="transmembrane region" description="Helical" evidence="7">
    <location>
        <begin position="35"/>
        <end position="55"/>
    </location>
</feature>
<dbReference type="Proteomes" id="UP000254978">
    <property type="component" value="Unassembled WGS sequence"/>
</dbReference>
<dbReference type="InterPro" id="IPR000515">
    <property type="entry name" value="MetI-like"/>
</dbReference>
<dbReference type="InterPro" id="IPR050366">
    <property type="entry name" value="BP-dependent_transpt_permease"/>
</dbReference>
<dbReference type="Pfam" id="PF00528">
    <property type="entry name" value="BPD_transp_1"/>
    <property type="match status" value="1"/>
</dbReference>
<dbReference type="PANTHER" id="PTHR43386">
    <property type="entry name" value="OLIGOPEPTIDE TRANSPORT SYSTEM PERMEASE PROTEIN APPC"/>
    <property type="match status" value="1"/>
</dbReference>
<dbReference type="GO" id="GO:0055085">
    <property type="term" value="P:transmembrane transport"/>
    <property type="evidence" value="ECO:0007669"/>
    <property type="project" value="InterPro"/>
</dbReference>
<dbReference type="SUPFAM" id="SSF161098">
    <property type="entry name" value="MetI-like"/>
    <property type="match status" value="1"/>
</dbReference>